<evidence type="ECO:0000256" key="1">
    <source>
        <dbReference type="ARBA" id="ARBA00010333"/>
    </source>
</evidence>
<evidence type="ECO:0000313" key="6">
    <source>
        <dbReference type="EMBL" id="MDO1536014.1"/>
    </source>
</evidence>
<organism evidence="6 7">
    <name type="scientific">Variovorax ginsengisoli</name>
    <dbReference type="NCBI Taxonomy" id="363844"/>
    <lineage>
        <taxon>Bacteria</taxon>
        <taxon>Pseudomonadati</taxon>
        <taxon>Pseudomonadota</taxon>
        <taxon>Betaproteobacteria</taxon>
        <taxon>Burkholderiales</taxon>
        <taxon>Comamonadaceae</taxon>
        <taxon>Variovorax</taxon>
    </lineage>
</organism>
<accession>A0ABT8SCI5</accession>
<keyword evidence="7" id="KW-1185">Reference proteome</keyword>
<dbReference type="Proteomes" id="UP001169027">
    <property type="component" value="Unassembled WGS sequence"/>
</dbReference>
<keyword evidence="3 4" id="KW-0732">Signal</keyword>
<protein>
    <submittedName>
        <fullName evidence="6">Transporter substrate-binding domain-containing protein</fullName>
    </submittedName>
</protein>
<feature type="signal peptide" evidence="4">
    <location>
        <begin position="1"/>
        <end position="23"/>
    </location>
</feature>
<dbReference type="PANTHER" id="PTHR30085:SF6">
    <property type="entry name" value="ABC TRANSPORTER GLUTAMINE-BINDING PROTEIN GLNH"/>
    <property type="match status" value="1"/>
</dbReference>
<keyword evidence="2" id="KW-0813">Transport</keyword>
<dbReference type="Pfam" id="PF00497">
    <property type="entry name" value="SBP_bac_3"/>
    <property type="match status" value="1"/>
</dbReference>
<feature type="domain" description="Solute-binding protein family 3/N-terminal" evidence="5">
    <location>
        <begin position="35"/>
        <end position="256"/>
    </location>
</feature>
<dbReference type="RefSeq" id="WP_301813895.1">
    <property type="nucleotide sequence ID" value="NZ_JAUJZH010000024.1"/>
</dbReference>
<dbReference type="PANTHER" id="PTHR30085">
    <property type="entry name" value="AMINO ACID ABC TRANSPORTER PERMEASE"/>
    <property type="match status" value="1"/>
</dbReference>
<gene>
    <name evidence="6" type="ORF">Q2T77_27380</name>
</gene>
<dbReference type="EMBL" id="JAUKVY010000024">
    <property type="protein sequence ID" value="MDO1536014.1"/>
    <property type="molecule type" value="Genomic_DNA"/>
</dbReference>
<evidence type="ECO:0000256" key="2">
    <source>
        <dbReference type="ARBA" id="ARBA00022448"/>
    </source>
</evidence>
<sequence>MQPFRRLLCAAACALLATGGAQAQTALDNIVKSGVIRIAVPTDYPPYGFVGIDLQPQGLDIDMARYVAGKLGVKAELVPVTSTNRVPYLQTRKVDIVISTLARNAEREKVVDFTAAAYSPFISAVFAPKTLAIKSFADLDGKSVGVTRGTIEDQELTKVLPKGANLMRFEDHAATITAMGAGQVAAVGSGQPAVSKLIQNQPQLGLENKLMLSQSPNFIGVPKGEDKLRERINEIVVEARKSGESDKMSTRWLGRAVGDIPM</sequence>
<comment type="caution">
    <text evidence="6">The sequence shown here is derived from an EMBL/GenBank/DDBJ whole genome shotgun (WGS) entry which is preliminary data.</text>
</comment>
<evidence type="ECO:0000313" key="7">
    <source>
        <dbReference type="Proteomes" id="UP001169027"/>
    </source>
</evidence>
<dbReference type="SUPFAM" id="SSF53850">
    <property type="entry name" value="Periplasmic binding protein-like II"/>
    <property type="match status" value="1"/>
</dbReference>
<dbReference type="SMART" id="SM00062">
    <property type="entry name" value="PBPb"/>
    <property type="match status" value="1"/>
</dbReference>
<dbReference type="InterPro" id="IPR001638">
    <property type="entry name" value="Solute-binding_3/MltF_N"/>
</dbReference>
<comment type="similarity">
    <text evidence="1">Belongs to the bacterial solute-binding protein 3 family.</text>
</comment>
<dbReference type="InterPro" id="IPR051455">
    <property type="entry name" value="Bact_solute-bind_prot3"/>
</dbReference>
<name>A0ABT8SCI5_9BURK</name>
<dbReference type="Gene3D" id="3.40.190.10">
    <property type="entry name" value="Periplasmic binding protein-like II"/>
    <property type="match status" value="2"/>
</dbReference>
<evidence type="ECO:0000256" key="4">
    <source>
        <dbReference type="SAM" id="SignalP"/>
    </source>
</evidence>
<evidence type="ECO:0000259" key="5">
    <source>
        <dbReference type="SMART" id="SM00062"/>
    </source>
</evidence>
<reference evidence="6" key="1">
    <citation type="submission" date="2023-06" db="EMBL/GenBank/DDBJ databases">
        <authorList>
            <person name="Jiang Y."/>
            <person name="Liu Q."/>
        </authorList>
    </citation>
    <scope>NUCLEOTIDE SEQUENCE</scope>
    <source>
        <strain evidence="6">CGMCC 1.12090</strain>
    </source>
</reference>
<proteinExistence type="inferred from homology"/>
<feature type="chain" id="PRO_5046549043" evidence="4">
    <location>
        <begin position="24"/>
        <end position="262"/>
    </location>
</feature>
<evidence type="ECO:0000256" key="3">
    <source>
        <dbReference type="ARBA" id="ARBA00022729"/>
    </source>
</evidence>